<dbReference type="InterPro" id="IPR020537">
    <property type="entry name" value="ATP_synth_F0_csu_DDCD_BS"/>
</dbReference>
<feature type="domain" description="Peptidase S8/S53" evidence="7">
    <location>
        <begin position="104"/>
        <end position="300"/>
    </location>
</feature>
<evidence type="ECO:0000259" key="7">
    <source>
        <dbReference type="Pfam" id="PF00082"/>
    </source>
</evidence>
<evidence type="ECO:0000256" key="2">
    <source>
        <dbReference type="ARBA" id="ARBA00011073"/>
    </source>
</evidence>
<evidence type="ECO:0000256" key="3">
    <source>
        <dbReference type="ARBA" id="ARBA00022670"/>
    </source>
</evidence>
<evidence type="ECO:0000256" key="5">
    <source>
        <dbReference type="ARBA" id="ARBA00022825"/>
    </source>
</evidence>
<dbReference type="PROSITE" id="PS00605">
    <property type="entry name" value="ATPASE_C"/>
    <property type="match status" value="1"/>
</dbReference>
<dbReference type="InterPro" id="IPR023827">
    <property type="entry name" value="Peptidase_S8_Asp-AS"/>
</dbReference>
<dbReference type="InterPro" id="IPR050131">
    <property type="entry name" value="Peptidase_S8_subtilisin-like"/>
</dbReference>
<dbReference type="PROSITE" id="PS00136">
    <property type="entry name" value="SUBTILASE_ASP"/>
    <property type="match status" value="1"/>
</dbReference>
<dbReference type="AlphaFoldDB" id="A0A1S8TXY6"/>
<evidence type="ECO:0000256" key="1">
    <source>
        <dbReference type="ARBA" id="ARBA00006704"/>
    </source>
</evidence>
<feature type="active site" description="Charge relay system" evidence="6">
    <location>
        <position position="506"/>
    </location>
</feature>
<keyword evidence="3 6" id="KW-0645">Protease</keyword>
<keyword evidence="4 6" id="KW-0378">Hydrolase</keyword>
<dbReference type="Proteomes" id="UP000190890">
    <property type="component" value="Unassembled WGS sequence"/>
</dbReference>
<comment type="similarity">
    <text evidence="1">Belongs to the ATPase C chain family.</text>
</comment>
<dbReference type="InterPro" id="IPR036852">
    <property type="entry name" value="Peptidase_S8/S53_dom_sf"/>
</dbReference>
<comment type="caution">
    <text evidence="8">The sequence shown here is derived from an EMBL/GenBank/DDBJ whole genome shotgun (WGS) entry which is preliminary data.</text>
</comment>
<feature type="active site" description="Charge relay system" evidence="6">
    <location>
        <position position="112"/>
    </location>
</feature>
<dbReference type="InterPro" id="IPR017310">
    <property type="entry name" value="Pept_S8A_subtilisin_clostridia"/>
</dbReference>
<evidence type="ECO:0000256" key="4">
    <source>
        <dbReference type="ARBA" id="ARBA00022801"/>
    </source>
</evidence>
<protein>
    <submittedName>
        <fullName evidence="8">Subtilase family protein</fullName>
    </submittedName>
</protein>
<dbReference type="PANTHER" id="PTHR43806">
    <property type="entry name" value="PEPTIDASE S8"/>
    <property type="match status" value="1"/>
</dbReference>
<sequence length="573" mass="63508">MRASFRAPQNIFSDPNYYHYIVQYQGNIEEEVSKYSGYYVTIINDKYAIISANRELELNIEGPMFSTIVYASPPDVFTLEEISPIEASGANFLQLELPLRLTGVGVTVAIIDTGIDYLNEEFIKENGETKIEYIWDQTINSNEESKSDFGVPFGTFYSKNNIQEAINAYRQGRSPYEIVPTIDEIGHGTNMAGIIGAIGRNPNLKGIVPECSFVIVKLIESIAYKRLFNVKVPIFDIVAIFTALEFLYRDSLINNKPIVIYFPLGSNLGSHKGNGILEQYIDSISRNSGIAIVTGTGNQGASETHTSGSITQVGENRTIQLYMSSEQEYNVVDIWIDSPNIMSLAIISPSGESTETISVEINTLKTYSFVFENTSVKINYYLPEENTGDQLIRIRFFNIKEGVWRLKLTGQSILDGKFNAWMLQEGLSIRGTKFISSDPYGTIMNPATSSYIITAAAYNQNNNTILSYSGMALLDDYIDRIDVAAGGVNALTVAPNNQTAIVNGTSVAAAILVGACAMLFQWGIVEGNYPNIYSQTIKTYISRGAVQRSGDSYPNPQWGYGILNILKMFQNML</sequence>
<dbReference type="PIRSF" id="PIRSF037894">
    <property type="entry name" value="Subtilisin_rel_CspABC"/>
    <property type="match status" value="1"/>
</dbReference>
<dbReference type="PROSITE" id="PS51892">
    <property type="entry name" value="SUBTILASE"/>
    <property type="match status" value="1"/>
</dbReference>
<evidence type="ECO:0000256" key="6">
    <source>
        <dbReference type="PROSITE-ProRule" id="PRU01240"/>
    </source>
</evidence>
<organism evidence="8 9">
    <name type="scientific">Clostridium puniceum</name>
    <dbReference type="NCBI Taxonomy" id="29367"/>
    <lineage>
        <taxon>Bacteria</taxon>
        <taxon>Bacillati</taxon>
        <taxon>Bacillota</taxon>
        <taxon>Clostridia</taxon>
        <taxon>Eubacteriales</taxon>
        <taxon>Clostridiaceae</taxon>
        <taxon>Clostridium</taxon>
    </lineage>
</organism>
<dbReference type="CDD" id="cd07478">
    <property type="entry name" value="Peptidases_S8_CspA-like"/>
    <property type="match status" value="1"/>
</dbReference>
<dbReference type="GO" id="GO:0004252">
    <property type="term" value="F:serine-type endopeptidase activity"/>
    <property type="evidence" value="ECO:0007669"/>
    <property type="project" value="UniProtKB-UniRule"/>
</dbReference>
<dbReference type="OrthoDB" id="2744137at2"/>
<reference evidence="8 9" key="1">
    <citation type="submission" date="2016-05" db="EMBL/GenBank/DDBJ databases">
        <title>Microbial solvent formation.</title>
        <authorList>
            <person name="Poehlein A."/>
            <person name="Montoya Solano J.D."/>
            <person name="Flitsch S."/>
            <person name="Krabben P."/>
            <person name="Duerre P."/>
            <person name="Daniel R."/>
        </authorList>
    </citation>
    <scope>NUCLEOTIDE SEQUENCE [LARGE SCALE GENOMIC DNA]</scope>
    <source>
        <strain evidence="8 9">DSM 2619</strain>
    </source>
</reference>
<proteinExistence type="inferred from homology"/>
<dbReference type="Gene3D" id="3.40.50.200">
    <property type="entry name" value="Peptidase S8/S53 domain"/>
    <property type="match status" value="1"/>
</dbReference>
<dbReference type="SUPFAM" id="SSF52743">
    <property type="entry name" value="Subtilisin-like"/>
    <property type="match status" value="1"/>
</dbReference>
<dbReference type="InterPro" id="IPR000209">
    <property type="entry name" value="Peptidase_S8/S53_dom"/>
</dbReference>
<dbReference type="PRINTS" id="PR00723">
    <property type="entry name" value="SUBTILISIN"/>
</dbReference>
<evidence type="ECO:0000313" key="8">
    <source>
        <dbReference type="EMBL" id="OOM82550.1"/>
    </source>
</evidence>
<accession>A0A1S8TXY6</accession>
<dbReference type="EMBL" id="LZZM01000006">
    <property type="protein sequence ID" value="OOM82550.1"/>
    <property type="molecule type" value="Genomic_DNA"/>
</dbReference>
<dbReference type="GO" id="GO:0006508">
    <property type="term" value="P:proteolysis"/>
    <property type="evidence" value="ECO:0007669"/>
    <property type="project" value="UniProtKB-KW"/>
</dbReference>
<evidence type="ECO:0000313" key="9">
    <source>
        <dbReference type="Proteomes" id="UP000190890"/>
    </source>
</evidence>
<feature type="domain" description="Peptidase S8/S53" evidence="7">
    <location>
        <begin position="442"/>
        <end position="561"/>
    </location>
</feature>
<dbReference type="Gene3D" id="2.60.120.1290">
    <property type="match status" value="1"/>
</dbReference>
<dbReference type="PANTHER" id="PTHR43806:SF11">
    <property type="entry name" value="CEREVISIN-RELATED"/>
    <property type="match status" value="1"/>
</dbReference>
<dbReference type="Pfam" id="PF00082">
    <property type="entry name" value="Peptidase_S8"/>
    <property type="match status" value="2"/>
</dbReference>
<dbReference type="RefSeq" id="WP_077845415.1">
    <property type="nucleotide sequence ID" value="NZ_LZZM01000006.1"/>
</dbReference>
<comment type="similarity">
    <text evidence="2 6">Belongs to the peptidase S8 family.</text>
</comment>
<dbReference type="InterPro" id="IPR015500">
    <property type="entry name" value="Peptidase_S8_subtilisin-rel"/>
</dbReference>
<keyword evidence="9" id="KW-1185">Reference proteome</keyword>
<gene>
    <name evidence="8" type="ORF">CLPUN_00820</name>
</gene>
<keyword evidence="5 6" id="KW-0720">Serine protease</keyword>
<dbReference type="STRING" id="29367.CLPUN_00820"/>
<name>A0A1S8TXY6_9CLOT</name>
<feature type="active site" description="Charge relay system" evidence="6">
    <location>
        <position position="187"/>
    </location>
</feature>
<dbReference type="InterPro" id="IPR034045">
    <property type="entry name" value="Pep_S8_CspA-like"/>
</dbReference>